<organism evidence="2 3">
    <name type="scientific">Dyadobacter frigoris</name>
    <dbReference type="NCBI Taxonomy" id="2576211"/>
    <lineage>
        <taxon>Bacteria</taxon>
        <taxon>Pseudomonadati</taxon>
        <taxon>Bacteroidota</taxon>
        <taxon>Cytophagia</taxon>
        <taxon>Cytophagales</taxon>
        <taxon>Spirosomataceae</taxon>
        <taxon>Dyadobacter</taxon>
    </lineage>
</organism>
<name>A0A4V6BHK0_9BACT</name>
<protein>
    <submittedName>
        <fullName evidence="2">Dehydrogenase</fullName>
    </submittedName>
</protein>
<evidence type="ECO:0000313" key="3">
    <source>
        <dbReference type="Proteomes" id="UP000304900"/>
    </source>
</evidence>
<dbReference type="InterPro" id="IPR016024">
    <property type="entry name" value="ARM-type_fold"/>
</dbReference>
<dbReference type="SUPFAM" id="SSF50952">
    <property type="entry name" value="Soluble quinoprotein glucose dehydrogenase"/>
    <property type="match status" value="1"/>
</dbReference>
<sequence length="709" mass="79448">MTIFSKNRLDFFVLPVLLLLCFPGFAQRYVKGLSPQESMKTFQLQEGFGIEPFVTEPDVVLPVDMVFDEHGNVYVVEMGDYPYDAKLGNFKGRIRLLRDTNGDGKVDKSYVFAEELPSATSVLPWKGGLIVTAAPDILYLKDTNGDFKADVKEILFTGFFAKNSEAQITSLRFGVDNWIYANNHGQGGQITSKQNPGAAPVDVSGGDFRFRMDRGLFEVESGSGQFGLALDDWGHRFVTQNTLHIQQSPIAYRYIHRHNFMPTYRSETNISDHELVMFQKSATPYWRQQRSDRRQAKYDSLKSGYKEYARDHFTGASGGTFYGGDGFGASFYGSIFTGDVSGNLVHRDILKSVPGQPTYVASRDEKEKDHEFLAATDTWFRPANFTLGPDGYLYIVDMYRQHIETPVSIPEDLKSDMDFTNGDTYGRIWRLFPTSGQKRDAQLTDLSARKSEELLALLSHPNQWWRLTAQRMLLERQDMSIVSLLKKTFAESKDAKGRLHAFYVLEGLNSLDAEIIKKALNDAEPGVREHALVLAEKYPQYLPEIIKLTEDVSPQVAFQATLSLGQFSEKEVLPALAGIAEKHADNASYRLAILSSNPGSSADFPELLLSRGMYFNKSSDGKLKFIEDFAFVSGSRNGKNEISSLIIVLSKTEKNWQIAGLNGLTKGIKRSKNKKEADKNIVKGLLKLEEGASEDVKKAITGVRNSLVI</sequence>
<dbReference type="PANTHER" id="PTHR33546:SF1">
    <property type="entry name" value="LARGE, MULTIFUNCTIONAL SECRETED PROTEIN"/>
    <property type="match status" value="1"/>
</dbReference>
<reference evidence="2 3" key="1">
    <citation type="submission" date="2019-05" db="EMBL/GenBank/DDBJ databases">
        <title>Dyadobacter AR-3-8 sp. nov., isolated from arctic soil.</title>
        <authorList>
            <person name="Chaudhary D.K."/>
        </authorList>
    </citation>
    <scope>NUCLEOTIDE SEQUENCE [LARGE SCALE GENOMIC DNA]</scope>
    <source>
        <strain evidence="2 3">AR-3-8</strain>
    </source>
</reference>
<dbReference type="AlphaFoldDB" id="A0A4V6BHK0"/>
<evidence type="ECO:0000313" key="2">
    <source>
        <dbReference type="EMBL" id="TKT86583.1"/>
    </source>
</evidence>
<dbReference type="NCBIfam" id="TIGR02604">
    <property type="entry name" value="Piru_Ver_Nterm"/>
    <property type="match status" value="1"/>
</dbReference>
<evidence type="ECO:0000259" key="1">
    <source>
        <dbReference type="Pfam" id="PF23500"/>
    </source>
</evidence>
<dbReference type="SUPFAM" id="SSF48371">
    <property type="entry name" value="ARM repeat"/>
    <property type="match status" value="1"/>
</dbReference>
<dbReference type="InterPro" id="IPR013428">
    <property type="entry name" value="Membrane-bound_put_N"/>
</dbReference>
<keyword evidence="3" id="KW-1185">Reference proteome</keyword>
<proteinExistence type="predicted"/>
<dbReference type="InterPro" id="IPR011042">
    <property type="entry name" value="6-blade_b-propeller_TolB-like"/>
</dbReference>
<accession>A0A4V6BHK0</accession>
<dbReference type="InterPro" id="IPR011041">
    <property type="entry name" value="Quinoprot_gluc/sorb_DH_b-prop"/>
</dbReference>
<comment type="caution">
    <text evidence="2">The sequence shown here is derived from an EMBL/GenBank/DDBJ whole genome shotgun (WGS) entry which is preliminary data.</text>
</comment>
<dbReference type="InterPro" id="IPR011989">
    <property type="entry name" value="ARM-like"/>
</dbReference>
<dbReference type="Gene3D" id="1.25.10.10">
    <property type="entry name" value="Leucine-rich Repeat Variant"/>
    <property type="match status" value="1"/>
</dbReference>
<dbReference type="Proteomes" id="UP000304900">
    <property type="component" value="Unassembled WGS sequence"/>
</dbReference>
<feature type="domain" description="DUF7133" evidence="1">
    <location>
        <begin position="34"/>
        <end position="433"/>
    </location>
</feature>
<dbReference type="OrthoDB" id="9808161at2"/>
<gene>
    <name evidence="2" type="ORF">FDK13_32320</name>
</gene>
<dbReference type="Pfam" id="PF23500">
    <property type="entry name" value="DUF7133"/>
    <property type="match status" value="1"/>
</dbReference>
<dbReference type="InterPro" id="IPR055557">
    <property type="entry name" value="DUF7133"/>
</dbReference>
<dbReference type="EMBL" id="SZVO01000024">
    <property type="protein sequence ID" value="TKT86583.1"/>
    <property type="molecule type" value="Genomic_DNA"/>
</dbReference>
<dbReference type="Gene3D" id="2.120.10.30">
    <property type="entry name" value="TolB, C-terminal domain"/>
    <property type="match status" value="1"/>
</dbReference>
<dbReference type="PANTHER" id="PTHR33546">
    <property type="entry name" value="LARGE, MULTIFUNCTIONAL SECRETED PROTEIN-RELATED"/>
    <property type="match status" value="1"/>
</dbReference>